<reference evidence="6 7" key="1">
    <citation type="submission" date="2014-07" db="EMBL/GenBank/DDBJ databases">
        <title>Methanogenic archaea and the global carbon cycle.</title>
        <authorList>
            <person name="Henriksen J.R."/>
            <person name="Luke J."/>
            <person name="Reinhart S."/>
            <person name="Benedict M.N."/>
            <person name="Youngblut N.D."/>
            <person name="Metcalf M.E."/>
            <person name="Whitaker R.J."/>
            <person name="Metcalf W.W."/>
        </authorList>
    </citation>
    <scope>NUCLEOTIDE SEQUENCE [LARGE SCALE GENOMIC DNA]</scope>
    <source>
        <strain evidence="6 7">SarPi</strain>
    </source>
</reference>
<proteinExistence type="predicted"/>
<dbReference type="RefSeq" id="WP_230628127.1">
    <property type="nucleotide sequence ID" value="NZ_CP009511.1"/>
</dbReference>
<keyword evidence="1" id="KW-0597">Phosphoprotein</keyword>
<dbReference type="PANTHER" id="PTHR34139:SF1">
    <property type="entry name" value="RNASE MJ1380-RELATED"/>
    <property type="match status" value="1"/>
</dbReference>
<evidence type="ECO:0008006" key="8">
    <source>
        <dbReference type="Google" id="ProtNLM"/>
    </source>
</evidence>
<protein>
    <recommendedName>
        <fullName evidence="8">Nucleotidyltransferase</fullName>
    </recommendedName>
</protein>
<dbReference type="GO" id="GO:0004540">
    <property type="term" value="F:RNA nuclease activity"/>
    <property type="evidence" value="ECO:0007669"/>
    <property type="project" value="InterPro"/>
</dbReference>
<dbReference type="Proteomes" id="UP000033116">
    <property type="component" value="Chromosome"/>
</dbReference>
<dbReference type="Pfam" id="PF01934">
    <property type="entry name" value="HepT-like"/>
    <property type="match status" value="1"/>
</dbReference>
<keyword evidence="3" id="KW-0540">Nuclease</keyword>
<dbReference type="EMBL" id="CP009511">
    <property type="protein sequence ID" value="AKB60130.1"/>
    <property type="molecule type" value="Genomic_DNA"/>
</dbReference>
<evidence type="ECO:0000313" key="7">
    <source>
        <dbReference type="Proteomes" id="UP000033116"/>
    </source>
</evidence>
<dbReference type="InterPro" id="IPR051813">
    <property type="entry name" value="HepT_RNase_toxin"/>
</dbReference>
<keyword evidence="2" id="KW-1277">Toxin-antitoxin system</keyword>
<dbReference type="HOGENOM" id="CLU_142825_5_0_2"/>
<accession>A0A0E3R8R2</accession>
<evidence type="ECO:0000256" key="3">
    <source>
        <dbReference type="ARBA" id="ARBA00022722"/>
    </source>
</evidence>
<keyword evidence="5" id="KW-0378">Hydrolase</keyword>
<dbReference type="InterPro" id="IPR008201">
    <property type="entry name" value="HepT-like"/>
</dbReference>
<evidence type="ECO:0000256" key="5">
    <source>
        <dbReference type="ARBA" id="ARBA00022801"/>
    </source>
</evidence>
<gene>
    <name evidence="6" type="ORF">MSMAP_0145</name>
</gene>
<dbReference type="PANTHER" id="PTHR34139">
    <property type="entry name" value="UPF0331 PROTEIN MJ0127"/>
    <property type="match status" value="1"/>
</dbReference>
<name>A0A0E3R8R2_METMZ</name>
<dbReference type="GO" id="GO:0000166">
    <property type="term" value="F:nucleotide binding"/>
    <property type="evidence" value="ECO:0007669"/>
    <property type="project" value="UniProtKB-KW"/>
</dbReference>
<organism evidence="6 7">
    <name type="scientific">Methanosarcina mazei SarPi</name>
    <dbReference type="NCBI Taxonomy" id="1434115"/>
    <lineage>
        <taxon>Archaea</taxon>
        <taxon>Methanobacteriati</taxon>
        <taxon>Methanobacteriota</taxon>
        <taxon>Stenosarchaea group</taxon>
        <taxon>Methanomicrobia</taxon>
        <taxon>Methanosarcinales</taxon>
        <taxon>Methanosarcinaceae</taxon>
        <taxon>Methanosarcina</taxon>
    </lineage>
</organism>
<dbReference type="GO" id="GO:0110001">
    <property type="term" value="C:toxin-antitoxin complex"/>
    <property type="evidence" value="ECO:0007669"/>
    <property type="project" value="InterPro"/>
</dbReference>
<dbReference type="PATRIC" id="fig|1434115.4.peg.169"/>
<evidence type="ECO:0000256" key="1">
    <source>
        <dbReference type="ARBA" id="ARBA00022553"/>
    </source>
</evidence>
<evidence type="ECO:0000256" key="4">
    <source>
        <dbReference type="ARBA" id="ARBA00022741"/>
    </source>
</evidence>
<dbReference type="GO" id="GO:0016787">
    <property type="term" value="F:hydrolase activity"/>
    <property type="evidence" value="ECO:0007669"/>
    <property type="project" value="UniProtKB-KW"/>
</dbReference>
<evidence type="ECO:0000313" key="6">
    <source>
        <dbReference type="EMBL" id="AKB60130.1"/>
    </source>
</evidence>
<evidence type="ECO:0000256" key="2">
    <source>
        <dbReference type="ARBA" id="ARBA00022649"/>
    </source>
</evidence>
<dbReference type="GeneID" id="68903486"/>
<sequence length="73" mass="8609">MIRAIEIIGEASKNVPQENREKYRNIPWREMATMRDRLIHGYFGVDLLILWDTVQQDIPLLIPIFGSLLEEIE</sequence>
<keyword evidence="4" id="KW-0547">Nucleotide-binding</keyword>
<dbReference type="AlphaFoldDB" id="A0A0E3R8R2"/>